<evidence type="ECO:0000313" key="1">
    <source>
        <dbReference type="EMBL" id="KAF5330712.1"/>
    </source>
</evidence>
<protein>
    <submittedName>
        <fullName evidence="1">Uncharacterized protein</fullName>
    </submittedName>
</protein>
<reference evidence="1 2" key="1">
    <citation type="journal article" date="2020" name="ISME J.">
        <title>Uncovering the hidden diversity of litter-decomposition mechanisms in mushroom-forming fungi.</title>
        <authorList>
            <person name="Floudas D."/>
            <person name="Bentzer J."/>
            <person name="Ahren D."/>
            <person name="Johansson T."/>
            <person name="Persson P."/>
            <person name="Tunlid A."/>
        </authorList>
    </citation>
    <scope>NUCLEOTIDE SEQUENCE [LARGE SCALE GENOMIC DNA]</scope>
    <source>
        <strain evidence="1 2">CBS 101986</strain>
    </source>
</reference>
<dbReference type="AlphaFoldDB" id="A0A8H5BYJ1"/>
<name>A0A8H5BYJ1_9AGAR</name>
<dbReference type="EMBL" id="JAACJJ010000001">
    <property type="protein sequence ID" value="KAF5330712.1"/>
    <property type="molecule type" value="Genomic_DNA"/>
</dbReference>
<dbReference type="OrthoDB" id="3256525at2759"/>
<accession>A0A8H5BYJ1</accession>
<comment type="caution">
    <text evidence="1">The sequence shown here is derived from an EMBL/GenBank/DDBJ whole genome shotgun (WGS) entry which is preliminary data.</text>
</comment>
<keyword evidence="2" id="KW-1185">Reference proteome</keyword>
<sequence length="364" mass="41077">MSDQHPPALTFDDTMSGMDLTPLWEYERVSNTYSASDNVFSGTYSMEVNLPDEDERFDINLGIMPDYDEIMGLTPAAGSSMSIDASAECDFPMAGDVPVPELPIELWDKIITLATDIPGILDTQNTESLYRFVTADPHGVYLENQHRATLRTKAAMSRVSRYLYGISQKFLYRHICLRSGAQAAALAYTVQRKGIGLPGPVRLELSLEAMHQWTPEHIAAMECIFRHCPNLECFSSAFCTADPWQYSVPTILSFLRDHGQRLRRLEVKVDKDVLRTIEECMGDFLEILYLVPCRRLVSLDKSKQKYVLPKVHTLAISGPACDPYVRMLELPNLRICILAQASMRNNLPFRNQENVQYLVPGPSS</sequence>
<gene>
    <name evidence="1" type="ORF">D9619_005343</name>
</gene>
<organism evidence="1 2">
    <name type="scientific">Psilocybe cf. subviscida</name>
    <dbReference type="NCBI Taxonomy" id="2480587"/>
    <lineage>
        <taxon>Eukaryota</taxon>
        <taxon>Fungi</taxon>
        <taxon>Dikarya</taxon>
        <taxon>Basidiomycota</taxon>
        <taxon>Agaricomycotina</taxon>
        <taxon>Agaricomycetes</taxon>
        <taxon>Agaricomycetidae</taxon>
        <taxon>Agaricales</taxon>
        <taxon>Agaricineae</taxon>
        <taxon>Strophariaceae</taxon>
        <taxon>Psilocybe</taxon>
    </lineage>
</organism>
<evidence type="ECO:0000313" key="2">
    <source>
        <dbReference type="Proteomes" id="UP000567179"/>
    </source>
</evidence>
<dbReference type="Proteomes" id="UP000567179">
    <property type="component" value="Unassembled WGS sequence"/>
</dbReference>
<proteinExistence type="predicted"/>